<evidence type="ECO:0000256" key="1">
    <source>
        <dbReference type="SAM" id="SignalP"/>
    </source>
</evidence>
<dbReference type="EMBL" id="JAHVHP010000002">
    <property type="protein sequence ID" value="MBY5951952.1"/>
    <property type="molecule type" value="Genomic_DNA"/>
</dbReference>
<feature type="signal peptide" evidence="1">
    <location>
        <begin position="1"/>
        <end position="21"/>
    </location>
</feature>
<keyword evidence="3" id="KW-1185">Reference proteome</keyword>
<evidence type="ECO:0000313" key="2">
    <source>
        <dbReference type="EMBL" id="MBY5951952.1"/>
    </source>
</evidence>
<protein>
    <submittedName>
        <fullName evidence="2">Carboxypeptidase regulatory-like domain-containing protein</fullName>
    </submittedName>
</protein>
<accession>A0ABS7N6K5</accession>
<dbReference type="RefSeq" id="WP_222584456.1">
    <property type="nucleotide sequence ID" value="NZ_JAHVHP010000002.1"/>
</dbReference>
<evidence type="ECO:0000313" key="3">
    <source>
        <dbReference type="Proteomes" id="UP000766609"/>
    </source>
</evidence>
<proteinExistence type="predicted"/>
<comment type="caution">
    <text evidence="2">The sequence shown here is derived from an EMBL/GenBank/DDBJ whole genome shotgun (WGS) entry which is preliminary data.</text>
</comment>
<dbReference type="SUPFAM" id="SSF117074">
    <property type="entry name" value="Hypothetical protein PA1324"/>
    <property type="match status" value="1"/>
</dbReference>
<organism evidence="2 3">
    <name type="scientific">Algoriphagus marincola</name>
    <dbReference type="NCBI Taxonomy" id="264027"/>
    <lineage>
        <taxon>Bacteria</taxon>
        <taxon>Pseudomonadati</taxon>
        <taxon>Bacteroidota</taxon>
        <taxon>Cytophagia</taxon>
        <taxon>Cytophagales</taxon>
        <taxon>Cyclobacteriaceae</taxon>
        <taxon>Algoriphagus</taxon>
    </lineage>
</organism>
<keyword evidence="1" id="KW-0732">Signal</keyword>
<sequence>MKNSTKIGCTSLLLAFVFACGGNETPEPNPTQGSISGSVFLYDESSNRVSPEGMRIVLEQTSSTELSSSTNSEGKFSFENIPFGTVNLRFEKEEYGTFRINNFSHQSLSTPITNIPSLGKKSSTQITELEIVPGINSFTARVSTSPAGNSSNRRYIRFFFSADNDVSNENYQAFSPIFISQENPFERTFSRNELNEWGFNPDGNFYVRAYGESFWSNNYDDPSTGKTIFPNLNPTTVAAEMVSGF</sequence>
<gene>
    <name evidence="2" type="ORF">KUV23_13260</name>
</gene>
<reference evidence="2 3" key="1">
    <citation type="submission" date="2021-06" db="EMBL/GenBank/DDBJ databases">
        <title>44 bacteria genomes isolated from Dapeng, Shenzhen.</title>
        <authorList>
            <person name="Zheng W."/>
            <person name="Yu S."/>
            <person name="Huang Y."/>
        </authorList>
    </citation>
    <scope>NUCLEOTIDE SEQUENCE [LARGE SCALE GENOMIC DNA]</scope>
    <source>
        <strain evidence="2 3">DP5N14-6</strain>
    </source>
</reference>
<dbReference type="PROSITE" id="PS51257">
    <property type="entry name" value="PROKAR_LIPOPROTEIN"/>
    <property type="match status" value="1"/>
</dbReference>
<name>A0ABS7N6K5_9BACT</name>
<feature type="chain" id="PRO_5045522250" evidence="1">
    <location>
        <begin position="22"/>
        <end position="245"/>
    </location>
</feature>
<dbReference type="Gene3D" id="2.60.40.1120">
    <property type="entry name" value="Carboxypeptidase-like, regulatory domain"/>
    <property type="match status" value="1"/>
</dbReference>
<dbReference type="Proteomes" id="UP000766609">
    <property type="component" value="Unassembled WGS sequence"/>
</dbReference>